<evidence type="ECO:0008006" key="6">
    <source>
        <dbReference type="Google" id="ProtNLM"/>
    </source>
</evidence>
<evidence type="ECO:0000313" key="5">
    <source>
        <dbReference type="Proteomes" id="UP000228859"/>
    </source>
</evidence>
<dbReference type="AlphaFoldDB" id="A0A2D3WF86"/>
<keyword evidence="1" id="KW-1133">Transmembrane helix</keyword>
<accession>A0A2D3WF86</accession>
<feature type="transmembrane region" description="Helical" evidence="1">
    <location>
        <begin position="12"/>
        <end position="36"/>
    </location>
</feature>
<dbReference type="NCBIfam" id="TIGR00254">
    <property type="entry name" value="GGDEF"/>
    <property type="match status" value="1"/>
</dbReference>
<dbReference type="InterPro" id="IPR043128">
    <property type="entry name" value="Rev_trsase/Diguanyl_cyclase"/>
</dbReference>
<dbReference type="PANTHER" id="PTHR33121">
    <property type="entry name" value="CYCLIC DI-GMP PHOSPHODIESTERASE PDEF"/>
    <property type="match status" value="1"/>
</dbReference>
<comment type="caution">
    <text evidence="4">The sequence shown here is derived from an EMBL/GenBank/DDBJ whole genome shotgun (WGS) entry which is preliminary data.</text>
</comment>
<dbReference type="PANTHER" id="PTHR33121:SF71">
    <property type="entry name" value="OXYGEN SENSOR PROTEIN DOSP"/>
    <property type="match status" value="1"/>
</dbReference>
<dbReference type="Gene3D" id="3.30.70.270">
    <property type="match status" value="1"/>
</dbReference>
<feature type="domain" description="EAL" evidence="2">
    <location>
        <begin position="401"/>
        <end position="642"/>
    </location>
</feature>
<dbReference type="InterPro" id="IPR029787">
    <property type="entry name" value="Nucleotide_cyclase"/>
</dbReference>
<reference evidence="4 5" key="1">
    <citation type="journal article" date="2017" name="Front. Microbiol.">
        <title>Comparative Genomic Analysis of the Class Epsilonproteobacteria and Proposed Reclassification to Epsilonbacteraeota (phyl. nov.).</title>
        <authorList>
            <person name="Waite D.W."/>
            <person name="Vanwonterghem I."/>
            <person name="Rinke C."/>
            <person name="Parks D.H."/>
            <person name="Zhang Y."/>
            <person name="Takai K."/>
            <person name="Sievert S.M."/>
            <person name="Simon J."/>
            <person name="Campbell B.J."/>
            <person name="Hanson T.E."/>
            <person name="Woyke T."/>
            <person name="Klotz M.G."/>
            <person name="Hugenholtz P."/>
        </authorList>
    </citation>
    <scope>NUCLEOTIDE SEQUENCE [LARGE SCALE GENOMIC DNA]</scope>
    <source>
        <strain evidence="4">UBA12443</strain>
    </source>
</reference>
<gene>
    <name evidence="4" type="ORF">CFH83_09490</name>
</gene>
<dbReference type="GO" id="GO:0071111">
    <property type="term" value="F:cyclic-guanylate-specific phosphodiesterase activity"/>
    <property type="evidence" value="ECO:0007669"/>
    <property type="project" value="InterPro"/>
</dbReference>
<sequence>MNRFKNARLSTKLFTALTLVTFIIFTTVTLVTFFIVRDLTINSQKEKAALLIDTVNPAISLALFLGIHDFGDKLSAITKRPEVISLKISDAKRDVILDYHHYDHSTSHETIQISENLMEPSSLKVIGTITLVYSGEEFTKAMNRFYTLYGWISVSVFAILWLMMVWINHLLLPIKLIAEKVRNFKLGKKIIFDIPYSQREFTQIIHSFEIMQESVIQYAQEIESINKNLEIKISEQTREAIRHLYYDNLTSLPNRIKLQEDLQLNDINTVAILNIDDFKEINDFFGIDTGDWLLSQIAHWLSEMKLKPYRMGGDEFAFRMKEGSSHNEFCHDIEMLLSLLSEKFFMIAEETVHVRATVGIAIDSDKPLIHADVALNKARSAKLPYSVYDQSEGIEQQYQANIAMSAHIRQALVEHRIICQYQPIVSCENGKIAKYETLVRIQNEDGSLIAPYDFLPIAQKTKLYHHITQEVVYQACHLFASRDEQFSINLSISDMLDNRTVTTIENILRQTGTSNRIIFEILESEGIENFDEAASFIARMKAFGVKFAIDDFGTGYSNFENILKLNVDILKIDGSLIKSIDENPRHRIVVEAIVDFAHRIGIDTVAEFVSSEEILQNVTDLGITYAQGFHTGKPQYLEHKPM</sequence>
<name>A0A2D3WF86_9BACT</name>
<proteinExistence type="predicted"/>
<organism evidence="4 5">
    <name type="scientific">Sulfuricurvum kujiense</name>
    <dbReference type="NCBI Taxonomy" id="148813"/>
    <lineage>
        <taxon>Bacteria</taxon>
        <taxon>Pseudomonadati</taxon>
        <taxon>Campylobacterota</taxon>
        <taxon>Epsilonproteobacteria</taxon>
        <taxon>Campylobacterales</taxon>
        <taxon>Sulfurimonadaceae</taxon>
        <taxon>Sulfuricurvum</taxon>
    </lineage>
</organism>
<dbReference type="Pfam" id="PF00563">
    <property type="entry name" value="EAL"/>
    <property type="match status" value="1"/>
</dbReference>
<feature type="domain" description="GGDEF" evidence="3">
    <location>
        <begin position="266"/>
        <end position="402"/>
    </location>
</feature>
<feature type="transmembrane region" description="Helical" evidence="1">
    <location>
        <begin position="148"/>
        <end position="167"/>
    </location>
</feature>
<dbReference type="Proteomes" id="UP000228859">
    <property type="component" value="Unassembled WGS sequence"/>
</dbReference>
<dbReference type="EMBL" id="DLUI01000137">
    <property type="protein sequence ID" value="DAB37750.1"/>
    <property type="molecule type" value="Genomic_DNA"/>
</dbReference>
<dbReference type="InterPro" id="IPR035919">
    <property type="entry name" value="EAL_sf"/>
</dbReference>
<dbReference type="InterPro" id="IPR001633">
    <property type="entry name" value="EAL_dom"/>
</dbReference>
<evidence type="ECO:0000256" key="1">
    <source>
        <dbReference type="SAM" id="Phobius"/>
    </source>
</evidence>
<dbReference type="CDD" id="cd01949">
    <property type="entry name" value="GGDEF"/>
    <property type="match status" value="1"/>
</dbReference>
<feature type="transmembrane region" description="Helical" evidence="1">
    <location>
        <begin position="48"/>
        <end position="67"/>
    </location>
</feature>
<dbReference type="SUPFAM" id="SSF55073">
    <property type="entry name" value="Nucleotide cyclase"/>
    <property type="match status" value="1"/>
</dbReference>
<dbReference type="PROSITE" id="PS50887">
    <property type="entry name" value="GGDEF"/>
    <property type="match status" value="1"/>
</dbReference>
<dbReference type="SMART" id="SM00267">
    <property type="entry name" value="GGDEF"/>
    <property type="match status" value="1"/>
</dbReference>
<evidence type="ECO:0000259" key="3">
    <source>
        <dbReference type="PROSITE" id="PS50887"/>
    </source>
</evidence>
<dbReference type="PROSITE" id="PS50883">
    <property type="entry name" value="EAL"/>
    <property type="match status" value="1"/>
</dbReference>
<evidence type="ECO:0000259" key="2">
    <source>
        <dbReference type="PROSITE" id="PS50883"/>
    </source>
</evidence>
<dbReference type="Gene3D" id="3.20.20.450">
    <property type="entry name" value="EAL domain"/>
    <property type="match status" value="1"/>
</dbReference>
<dbReference type="InterPro" id="IPR050706">
    <property type="entry name" value="Cyclic-di-GMP_PDE-like"/>
</dbReference>
<keyword evidence="1" id="KW-0472">Membrane</keyword>
<evidence type="ECO:0000313" key="4">
    <source>
        <dbReference type="EMBL" id="DAB37750.1"/>
    </source>
</evidence>
<dbReference type="CDD" id="cd01948">
    <property type="entry name" value="EAL"/>
    <property type="match status" value="1"/>
</dbReference>
<dbReference type="SMART" id="SM00052">
    <property type="entry name" value="EAL"/>
    <property type="match status" value="1"/>
</dbReference>
<keyword evidence="1" id="KW-0812">Transmembrane</keyword>
<protein>
    <recommendedName>
        <fullName evidence="6">Diguanylate cyclase/phosphodiesterase</fullName>
    </recommendedName>
</protein>
<dbReference type="RefSeq" id="WP_294894269.1">
    <property type="nucleotide sequence ID" value="NZ_DLUI01000137.1"/>
</dbReference>
<dbReference type="SUPFAM" id="SSF141868">
    <property type="entry name" value="EAL domain-like"/>
    <property type="match status" value="1"/>
</dbReference>
<dbReference type="Pfam" id="PF00990">
    <property type="entry name" value="GGDEF"/>
    <property type="match status" value="1"/>
</dbReference>
<dbReference type="InterPro" id="IPR000160">
    <property type="entry name" value="GGDEF_dom"/>
</dbReference>